<keyword evidence="3" id="KW-0347">Helicase</keyword>
<dbReference type="AlphaFoldDB" id="A0A4V6P632"/>
<dbReference type="InterPro" id="IPR014001">
    <property type="entry name" value="Helicase_ATP-bd"/>
</dbReference>
<dbReference type="PANTHER" id="PTHR47396:SF1">
    <property type="entry name" value="ATP-DEPENDENT HELICASE IRC3-RELATED"/>
    <property type="match status" value="1"/>
</dbReference>
<dbReference type="GO" id="GO:0003677">
    <property type="term" value="F:DNA binding"/>
    <property type="evidence" value="ECO:0007669"/>
    <property type="project" value="InterPro"/>
</dbReference>
<dbReference type="GO" id="GO:0016787">
    <property type="term" value="F:hydrolase activity"/>
    <property type="evidence" value="ECO:0007669"/>
    <property type="project" value="InterPro"/>
</dbReference>
<evidence type="ECO:0000313" key="4">
    <source>
        <dbReference type="Proteomes" id="UP000295023"/>
    </source>
</evidence>
<dbReference type="SMART" id="SM00490">
    <property type="entry name" value="HELICc"/>
    <property type="match status" value="1"/>
</dbReference>
<feature type="domain" description="Helicase ATP-binding" evidence="1">
    <location>
        <begin position="18"/>
        <end position="178"/>
    </location>
</feature>
<dbReference type="PROSITE" id="PS51192">
    <property type="entry name" value="HELICASE_ATP_BIND_1"/>
    <property type="match status" value="1"/>
</dbReference>
<organism evidence="3 4">
    <name type="scientific">Roseicella aquatilis</name>
    <dbReference type="NCBI Taxonomy" id="2527868"/>
    <lineage>
        <taxon>Bacteria</taxon>
        <taxon>Pseudomonadati</taxon>
        <taxon>Pseudomonadota</taxon>
        <taxon>Alphaproteobacteria</taxon>
        <taxon>Acetobacterales</taxon>
        <taxon>Roseomonadaceae</taxon>
        <taxon>Roseicella</taxon>
    </lineage>
</organism>
<dbReference type="GO" id="GO:0004386">
    <property type="term" value="F:helicase activity"/>
    <property type="evidence" value="ECO:0007669"/>
    <property type="project" value="UniProtKB-KW"/>
</dbReference>
<keyword evidence="3" id="KW-0067">ATP-binding</keyword>
<dbReference type="Gene3D" id="3.40.50.300">
    <property type="entry name" value="P-loop containing nucleotide triphosphate hydrolases"/>
    <property type="match status" value="2"/>
</dbReference>
<dbReference type="OrthoDB" id="9803459at2"/>
<dbReference type="PANTHER" id="PTHR47396">
    <property type="entry name" value="TYPE I RESTRICTION ENZYME ECOKI R PROTEIN"/>
    <property type="match status" value="1"/>
</dbReference>
<dbReference type="Pfam" id="PF00271">
    <property type="entry name" value="Helicase_C"/>
    <property type="match status" value="1"/>
</dbReference>
<sequence length="528" mass="57767">MTLSLRPYQRGAIEALYDYFAGNTGNPLVVMPTGTGKSVVIAGFVREAIAAWSDTRVLVLTHVKELISQNFQALLRAWPDAPAGIYSAGLSRRDIRAQVLFAGIQSIHRHAYQVQRCDLVLIDEAHLLGRGDSGMYRSFLKQLNEINAGLLKVVGFTATPYRLDSGLLHEGKDRLFTDIAYEVPVLDMIRQGYLCPVVPKRTETQLDVAGVGTRGGEFIAKDLEAAVDRDEVTRAAVAEIVRHGEGRGSWLVFCSGVAHARHVRDAIREHGISCETVTGDTPAAERDGILTAFKAGRLRCVTNANVLTTGFDAPGTDLIALLRPTKSVGLYVQMVGRGTRLAEGKEDCLVLDFAGNTARHGPIDMVDGRRKEKSEEAGEAPIKVCPECQTINHASARRCIECDFEFPPPAVKVAPQAASNALLSTQIQAAWCDVTGVSYARHEKPGKPPSLRVTYECGLARHSEWVCFEHTGFPREKACSWWRRRAPQLPAPSSVDEALQHIDALRQPIAIQVRPAGQYTEIAAARFV</sequence>
<dbReference type="PROSITE" id="PS51194">
    <property type="entry name" value="HELICASE_CTER"/>
    <property type="match status" value="1"/>
</dbReference>
<comment type="caution">
    <text evidence="3">The sequence shown here is derived from an EMBL/GenBank/DDBJ whole genome shotgun (WGS) entry which is preliminary data.</text>
</comment>
<accession>A0A4V6P632</accession>
<dbReference type="SMART" id="SM00487">
    <property type="entry name" value="DEXDc"/>
    <property type="match status" value="1"/>
</dbReference>
<dbReference type="SUPFAM" id="SSF52540">
    <property type="entry name" value="P-loop containing nucleoside triphosphate hydrolases"/>
    <property type="match status" value="1"/>
</dbReference>
<evidence type="ECO:0000259" key="2">
    <source>
        <dbReference type="PROSITE" id="PS51194"/>
    </source>
</evidence>
<dbReference type="InterPro" id="IPR006935">
    <property type="entry name" value="Helicase/UvrB_N"/>
</dbReference>
<name>A0A4V6P632_9PROT</name>
<dbReference type="RefSeq" id="WP_132286703.1">
    <property type="nucleotide sequence ID" value="NZ_SKBM01000006.1"/>
</dbReference>
<feature type="domain" description="Helicase C-terminal" evidence="2">
    <location>
        <begin position="236"/>
        <end position="382"/>
    </location>
</feature>
<dbReference type="GO" id="GO:0005524">
    <property type="term" value="F:ATP binding"/>
    <property type="evidence" value="ECO:0007669"/>
    <property type="project" value="InterPro"/>
</dbReference>
<proteinExistence type="predicted"/>
<protein>
    <submittedName>
        <fullName evidence="3">DEAD/DEAH box helicase</fullName>
    </submittedName>
</protein>
<dbReference type="GO" id="GO:0005829">
    <property type="term" value="C:cytosol"/>
    <property type="evidence" value="ECO:0007669"/>
    <property type="project" value="TreeGrafter"/>
</dbReference>
<evidence type="ECO:0000259" key="1">
    <source>
        <dbReference type="PROSITE" id="PS51192"/>
    </source>
</evidence>
<keyword evidence="3" id="KW-0378">Hydrolase</keyword>
<dbReference type="InterPro" id="IPR050742">
    <property type="entry name" value="Helicase_Restrict-Modif_Enz"/>
</dbReference>
<dbReference type="Pfam" id="PF04851">
    <property type="entry name" value="ResIII"/>
    <property type="match status" value="1"/>
</dbReference>
<keyword evidence="3" id="KW-0547">Nucleotide-binding</keyword>
<dbReference type="InterPro" id="IPR001650">
    <property type="entry name" value="Helicase_C-like"/>
</dbReference>
<dbReference type="Proteomes" id="UP000295023">
    <property type="component" value="Unassembled WGS sequence"/>
</dbReference>
<reference evidence="3 4" key="1">
    <citation type="submission" date="2019-03" db="EMBL/GenBank/DDBJ databases">
        <title>Paracraurococcus aquatilis NE82 genome sequence.</title>
        <authorList>
            <person name="Zhao Y."/>
            <person name="Du Z."/>
        </authorList>
    </citation>
    <scope>NUCLEOTIDE SEQUENCE [LARGE SCALE GENOMIC DNA]</scope>
    <source>
        <strain evidence="3 4">NE82</strain>
    </source>
</reference>
<dbReference type="EMBL" id="SKBM01000006">
    <property type="protein sequence ID" value="TCZ63907.1"/>
    <property type="molecule type" value="Genomic_DNA"/>
</dbReference>
<evidence type="ECO:0000313" key="3">
    <source>
        <dbReference type="EMBL" id="TCZ63907.1"/>
    </source>
</evidence>
<dbReference type="CDD" id="cd18799">
    <property type="entry name" value="SF2_C_EcoAI-like"/>
    <property type="match status" value="1"/>
</dbReference>
<keyword evidence="4" id="KW-1185">Reference proteome</keyword>
<dbReference type="InterPro" id="IPR027417">
    <property type="entry name" value="P-loop_NTPase"/>
</dbReference>
<gene>
    <name evidence="3" type="ORF">EXY23_07945</name>
</gene>